<evidence type="ECO:0000259" key="10">
    <source>
        <dbReference type="SMART" id="SM00656"/>
    </source>
</evidence>
<accession>A0A9P4Z0B1</accession>
<dbReference type="GO" id="GO:0030570">
    <property type="term" value="F:pectate lyase activity"/>
    <property type="evidence" value="ECO:0007669"/>
    <property type="project" value="InterPro"/>
</dbReference>
<evidence type="ECO:0000256" key="1">
    <source>
        <dbReference type="ARBA" id="ARBA00004613"/>
    </source>
</evidence>
<dbReference type="Pfam" id="PF00544">
    <property type="entry name" value="Pectate_lyase_4"/>
    <property type="match status" value="1"/>
</dbReference>
<dbReference type="SMART" id="SM00656">
    <property type="entry name" value="Amb_all"/>
    <property type="match status" value="1"/>
</dbReference>
<dbReference type="InterPro" id="IPR045032">
    <property type="entry name" value="PEL"/>
</dbReference>
<keyword evidence="8" id="KW-0624">Polysaccharide degradation</keyword>
<dbReference type="OrthoDB" id="1637350at2759"/>
<evidence type="ECO:0000256" key="3">
    <source>
        <dbReference type="ARBA" id="ARBA00022525"/>
    </source>
</evidence>
<feature type="signal peptide" evidence="9">
    <location>
        <begin position="1"/>
        <end position="19"/>
    </location>
</feature>
<dbReference type="FunFam" id="2.160.20.10:FF:000003">
    <property type="entry name" value="Pectin lyase F"/>
    <property type="match status" value="1"/>
</dbReference>
<evidence type="ECO:0000256" key="4">
    <source>
        <dbReference type="ARBA" id="ARBA00022729"/>
    </source>
</evidence>
<evidence type="ECO:0000313" key="11">
    <source>
        <dbReference type="EMBL" id="KAF4126195.1"/>
    </source>
</evidence>
<evidence type="ECO:0000256" key="7">
    <source>
        <dbReference type="ARBA" id="ARBA00039082"/>
    </source>
</evidence>
<reference evidence="11" key="1">
    <citation type="submission" date="2020-03" db="EMBL/GenBank/DDBJ databases">
        <title>Site-based positive gene gene selection in Geosmithia morbida across the United States reveals a broad range of putative effectors and factors for local host and environmental adapation.</title>
        <authorList>
            <person name="Onufrak A."/>
            <person name="Murdoch R.W."/>
            <person name="Gazis R."/>
            <person name="Huff M."/>
            <person name="Staton M."/>
            <person name="Klingeman W."/>
            <person name="Hadziabdic D."/>
        </authorList>
    </citation>
    <scope>NUCLEOTIDE SEQUENCE</scope>
    <source>
        <strain evidence="11">1262</strain>
    </source>
</reference>
<dbReference type="SUPFAM" id="SSF51126">
    <property type="entry name" value="Pectin lyase-like"/>
    <property type="match status" value="1"/>
</dbReference>
<dbReference type="EMBL" id="JAANYQ010000002">
    <property type="protein sequence ID" value="KAF4126195.1"/>
    <property type="molecule type" value="Genomic_DNA"/>
</dbReference>
<dbReference type="RefSeq" id="XP_035324847.1">
    <property type="nucleotide sequence ID" value="XM_035463423.1"/>
</dbReference>
<dbReference type="GO" id="GO:0000272">
    <property type="term" value="P:polysaccharide catabolic process"/>
    <property type="evidence" value="ECO:0007669"/>
    <property type="project" value="UniProtKB-KW"/>
</dbReference>
<dbReference type="GeneID" id="55967671"/>
<dbReference type="PANTHER" id="PTHR31683:SF16">
    <property type="entry name" value="PECTIN LYASE A-RELATED"/>
    <property type="match status" value="1"/>
</dbReference>
<evidence type="ECO:0000256" key="9">
    <source>
        <dbReference type="SAM" id="SignalP"/>
    </source>
</evidence>
<evidence type="ECO:0000256" key="5">
    <source>
        <dbReference type="ARBA" id="ARBA00023239"/>
    </source>
</evidence>
<feature type="chain" id="PRO_5040105889" description="pectin lyase" evidence="9">
    <location>
        <begin position="20"/>
        <end position="383"/>
    </location>
</feature>
<comment type="catalytic activity">
    <reaction evidence="6">
        <text>Eliminative cleavage of (1-&gt;4)-alpha-D-galacturonan methyl ester to give oligosaccharides with 4-deoxy-6-O-methyl-alpha-D-galact-4-enuronosyl groups at their non-reducing ends.</text>
        <dbReference type="EC" id="4.2.2.10"/>
    </reaction>
</comment>
<evidence type="ECO:0000256" key="2">
    <source>
        <dbReference type="ARBA" id="ARBA00010980"/>
    </source>
</evidence>
<sequence length="383" mass="39853">MGLVSTLFTAATLASSASALAIRATPTVEGFATGVTGGAGGSTVTPTTAEELVSYLEDDQARVVYVNQHFDLRNYDGTTSGSGCAPWGTDTGCQLAINKDDWCTNYQPDAPTVSSITYYEAGLNPIEVASDKSIIGVGSSGIIEGKGLRLANGVKNVIIQNIHVTNLNPQYVWGGDAITLAGTDLVWIDHVKTSLIGRQHLVFGESASGRVTVSNCEFDGVTSWSATCDGRHYWTNYFTGSDDQITFKNNYIHDVSGRAPKVGGNTVLHAVNNYWYNAAHGFEIGSGGYVLVEGSVFQNVDAPEDTGSTRAGELYSVVGASAASACSSNLGRSCQANAFGSSGTLDGEDSGVLSKFSGLSNIASASTAEVAKDVVNTAGFGKI</sequence>
<gene>
    <name evidence="11" type="ORF">GMORB2_1441</name>
</gene>
<evidence type="ECO:0000313" key="12">
    <source>
        <dbReference type="Proteomes" id="UP000749293"/>
    </source>
</evidence>
<keyword evidence="4 9" id="KW-0732">Signal</keyword>
<keyword evidence="5 8" id="KW-0456">Lyase</keyword>
<dbReference type="InterPro" id="IPR002022">
    <property type="entry name" value="Pec_lyase"/>
</dbReference>
<keyword evidence="12" id="KW-1185">Reference proteome</keyword>
<dbReference type="InterPro" id="IPR012334">
    <property type="entry name" value="Pectin_lyas_fold"/>
</dbReference>
<organism evidence="11 12">
    <name type="scientific">Geosmithia morbida</name>
    <dbReference type="NCBI Taxonomy" id="1094350"/>
    <lineage>
        <taxon>Eukaryota</taxon>
        <taxon>Fungi</taxon>
        <taxon>Dikarya</taxon>
        <taxon>Ascomycota</taxon>
        <taxon>Pezizomycotina</taxon>
        <taxon>Sordariomycetes</taxon>
        <taxon>Hypocreomycetidae</taxon>
        <taxon>Hypocreales</taxon>
        <taxon>Bionectriaceae</taxon>
        <taxon>Geosmithia</taxon>
    </lineage>
</organism>
<comment type="similarity">
    <text evidence="2 8">Belongs to the polysaccharide lyase 1 family.</text>
</comment>
<keyword evidence="8" id="KW-0119">Carbohydrate metabolism</keyword>
<feature type="domain" description="Pectate lyase" evidence="10">
    <location>
        <begin position="96"/>
        <end position="303"/>
    </location>
</feature>
<dbReference type="GO" id="GO:0047490">
    <property type="term" value="F:pectin lyase activity"/>
    <property type="evidence" value="ECO:0007669"/>
    <property type="project" value="UniProtKB-EC"/>
</dbReference>
<evidence type="ECO:0000256" key="6">
    <source>
        <dbReference type="ARBA" id="ARBA00036818"/>
    </source>
</evidence>
<keyword evidence="3 8" id="KW-0964">Secreted</keyword>
<evidence type="ECO:0000256" key="8">
    <source>
        <dbReference type="RuleBase" id="RU361173"/>
    </source>
</evidence>
<name>A0A9P4Z0B1_9HYPO</name>
<dbReference type="EC" id="4.2.2.10" evidence="7"/>
<dbReference type="InterPro" id="IPR011050">
    <property type="entry name" value="Pectin_lyase_fold/virulence"/>
</dbReference>
<comment type="subcellular location">
    <subcellularLocation>
        <location evidence="1 8">Secreted</location>
    </subcellularLocation>
</comment>
<comment type="caution">
    <text evidence="11">The sequence shown here is derived from an EMBL/GenBank/DDBJ whole genome shotgun (WGS) entry which is preliminary data.</text>
</comment>
<dbReference type="Proteomes" id="UP000749293">
    <property type="component" value="Unassembled WGS sequence"/>
</dbReference>
<dbReference type="GO" id="GO:0005576">
    <property type="term" value="C:extracellular region"/>
    <property type="evidence" value="ECO:0007669"/>
    <property type="project" value="UniProtKB-SubCell"/>
</dbReference>
<dbReference type="PANTHER" id="PTHR31683">
    <property type="entry name" value="PECTATE LYASE 18-RELATED"/>
    <property type="match status" value="1"/>
</dbReference>
<dbReference type="Gene3D" id="2.160.20.10">
    <property type="entry name" value="Single-stranded right-handed beta-helix, Pectin lyase-like"/>
    <property type="match status" value="1"/>
</dbReference>
<dbReference type="AlphaFoldDB" id="A0A9P4Z0B1"/>
<protein>
    <recommendedName>
        <fullName evidence="7">pectin lyase</fullName>
        <ecNumber evidence="7">4.2.2.10</ecNumber>
    </recommendedName>
</protein>
<proteinExistence type="inferred from homology"/>